<keyword evidence="3 7" id="KW-0812">Transmembrane</keyword>
<evidence type="ECO:0000256" key="2">
    <source>
        <dbReference type="ARBA" id="ARBA00009074"/>
    </source>
</evidence>
<accession>A0A5P1FSN8</accession>
<dbReference type="PANTHER" id="PTHR31113:SF20">
    <property type="entry name" value="UPF0496 PROTEIN 2-RELATED"/>
    <property type="match status" value="1"/>
</dbReference>
<comment type="similarity">
    <text evidence="2">Belongs to the UPF0496 family.</text>
</comment>
<organism evidence="8 9">
    <name type="scientific">Asparagus officinalis</name>
    <name type="common">Garden asparagus</name>
    <dbReference type="NCBI Taxonomy" id="4686"/>
    <lineage>
        <taxon>Eukaryota</taxon>
        <taxon>Viridiplantae</taxon>
        <taxon>Streptophyta</taxon>
        <taxon>Embryophyta</taxon>
        <taxon>Tracheophyta</taxon>
        <taxon>Spermatophyta</taxon>
        <taxon>Magnoliopsida</taxon>
        <taxon>Liliopsida</taxon>
        <taxon>Asparagales</taxon>
        <taxon>Asparagaceae</taxon>
        <taxon>Asparagoideae</taxon>
        <taxon>Asparagus</taxon>
    </lineage>
</organism>
<name>A0A5P1FSN8_ASPOF</name>
<dbReference type="PANTHER" id="PTHR31113">
    <property type="entry name" value="UPF0496 PROTEIN 3-RELATED"/>
    <property type="match status" value="1"/>
</dbReference>
<keyword evidence="5 7" id="KW-0472">Membrane</keyword>
<dbReference type="InterPro" id="IPR007749">
    <property type="entry name" value="DUF677"/>
</dbReference>
<reference evidence="9" key="1">
    <citation type="journal article" date="2017" name="Nat. Commun.">
        <title>The asparagus genome sheds light on the origin and evolution of a young Y chromosome.</title>
        <authorList>
            <person name="Harkess A."/>
            <person name="Zhou J."/>
            <person name="Xu C."/>
            <person name="Bowers J.E."/>
            <person name="Van der Hulst R."/>
            <person name="Ayyampalayam S."/>
            <person name="Mercati F."/>
            <person name="Riccardi P."/>
            <person name="McKain M.R."/>
            <person name="Kakrana A."/>
            <person name="Tang H."/>
            <person name="Ray J."/>
            <person name="Groenendijk J."/>
            <person name="Arikit S."/>
            <person name="Mathioni S.M."/>
            <person name="Nakano M."/>
            <person name="Shan H."/>
            <person name="Telgmann-Rauber A."/>
            <person name="Kanno A."/>
            <person name="Yue Z."/>
            <person name="Chen H."/>
            <person name="Li W."/>
            <person name="Chen Y."/>
            <person name="Xu X."/>
            <person name="Zhang Y."/>
            <person name="Luo S."/>
            <person name="Chen H."/>
            <person name="Gao J."/>
            <person name="Mao Z."/>
            <person name="Pires J.C."/>
            <person name="Luo M."/>
            <person name="Kudrna D."/>
            <person name="Wing R.A."/>
            <person name="Meyers B.C."/>
            <person name="Yi K."/>
            <person name="Kong H."/>
            <person name="Lavrijsen P."/>
            <person name="Sunseri F."/>
            <person name="Falavigna A."/>
            <person name="Ye Y."/>
            <person name="Leebens-Mack J.H."/>
            <person name="Chen G."/>
        </authorList>
    </citation>
    <scope>NUCLEOTIDE SEQUENCE [LARGE SCALE GENOMIC DNA]</scope>
    <source>
        <strain evidence="9">cv. DH0086</strain>
    </source>
</reference>
<proteinExistence type="inferred from homology"/>
<dbReference type="Gramene" id="ONK80009">
    <property type="protein sequence ID" value="ONK80009"/>
    <property type="gene ID" value="A4U43_C01F12800"/>
</dbReference>
<evidence type="ECO:0000256" key="1">
    <source>
        <dbReference type="ARBA" id="ARBA00004370"/>
    </source>
</evidence>
<evidence type="ECO:0000256" key="4">
    <source>
        <dbReference type="ARBA" id="ARBA00022989"/>
    </source>
</evidence>
<dbReference type="Proteomes" id="UP000243459">
    <property type="component" value="Chromosome 1"/>
</dbReference>
<feature type="compositionally biased region" description="Basic and acidic residues" evidence="6">
    <location>
        <begin position="1"/>
        <end position="11"/>
    </location>
</feature>
<evidence type="ECO:0000256" key="7">
    <source>
        <dbReference type="SAM" id="Phobius"/>
    </source>
</evidence>
<evidence type="ECO:0000313" key="9">
    <source>
        <dbReference type="Proteomes" id="UP000243459"/>
    </source>
</evidence>
<evidence type="ECO:0000313" key="8">
    <source>
        <dbReference type="EMBL" id="ONK80009.1"/>
    </source>
</evidence>
<evidence type="ECO:0000256" key="3">
    <source>
        <dbReference type="ARBA" id="ARBA00022692"/>
    </source>
</evidence>
<gene>
    <name evidence="8" type="ORF">A4U43_C01F12800</name>
</gene>
<dbReference type="GO" id="GO:0016020">
    <property type="term" value="C:membrane"/>
    <property type="evidence" value="ECO:0007669"/>
    <property type="project" value="UniProtKB-SubCell"/>
</dbReference>
<dbReference type="AlphaFoldDB" id="A0A5P1FSN8"/>
<dbReference type="EMBL" id="CM007381">
    <property type="protein sequence ID" value="ONK80009.1"/>
    <property type="molecule type" value="Genomic_DNA"/>
</dbReference>
<comment type="subcellular location">
    <subcellularLocation>
        <location evidence="1">Membrane</location>
    </subcellularLocation>
</comment>
<feature type="region of interest" description="Disordered" evidence="6">
    <location>
        <begin position="1"/>
        <end position="22"/>
    </location>
</feature>
<evidence type="ECO:0000256" key="6">
    <source>
        <dbReference type="SAM" id="MobiDB-lite"/>
    </source>
</evidence>
<sequence length="337" mass="37058">MTNRSSEEAKKQMVTMSKNGSSSDLVDKEYIEALHTKSLANVYSRYHPKIRVQRSTTSLITAPSSKKSLLPVATSCNSTSSRLLTHLNSLFFNFFETNAQATAACISLLSSIKSARSHHQTIHRLLPSSSPSALFQLSSLLKLDNPLSPKALSCLHSIRSHYPALIRSLTSADQKISRLLKLYHLTRNASYVALVALSAAVAAMVVIASHGAAAVAVAPVATAGISLKGRTGKWFRGWKRIGAKVDVAAKGAYIVGRDLDTLSQMAMTAHDDIENGRGMARMVVEKREWEVVKEMERRGEMGLGLEEHLQELEEHVYLCLTSINRSWRLVAQELVDM</sequence>
<keyword evidence="4 7" id="KW-1133">Transmembrane helix</keyword>
<dbReference type="OMA" id="IAMRGHG"/>
<evidence type="ECO:0000256" key="5">
    <source>
        <dbReference type="ARBA" id="ARBA00023136"/>
    </source>
</evidence>
<keyword evidence="9" id="KW-1185">Reference proteome</keyword>
<feature type="transmembrane region" description="Helical" evidence="7">
    <location>
        <begin position="188"/>
        <end position="207"/>
    </location>
</feature>
<protein>
    <submittedName>
        <fullName evidence="8">Uncharacterized protein</fullName>
    </submittedName>
</protein>